<dbReference type="EMBL" id="JAGETZ010000030">
    <property type="protein sequence ID" value="MBO2013166.1"/>
    <property type="molecule type" value="Genomic_DNA"/>
</dbReference>
<dbReference type="Proteomes" id="UP000664369">
    <property type="component" value="Unassembled WGS sequence"/>
</dbReference>
<comment type="caution">
    <text evidence="2">The sequence shown here is derived from an EMBL/GenBank/DDBJ whole genome shotgun (WGS) entry which is preliminary data.</text>
</comment>
<name>A0ABS3QPI9_9BACT</name>
<dbReference type="RefSeq" id="WP_208178906.1">
    <property type="nucleotide sequence ID" value="NZ_JAGETZ010000030.1"/>
</dbReference>
<dbReference type="PROSITE" id="PS50076">
    <property type="entry name" value="DNAJ_2"/>
    <property type="match status" value="1"/>
</dbReference>
<sequence length="430" mass="48082">MANRNKPLSAEAYRWKEAGVALARHIDWRNWPQSKQVEYMFSFGSPHALYEALGVDSALAQLYAACVASRTSAEEGNIRGALRALATKRTGLLHRPELAPNVAALASRYAKRVREVADWKPKSSNVFRQLSSLVRHLFDRYGNAPDWLIESWTRPTLAQDGVNLPDLTLHLGQGHSLRSFPRLPVPISKRLEHGMREAPAGCTFREALRYAQLAARDALEWWVVVMESRLGRAALVDDAFWLSVVDFFIASPMVDPRHFGPVCDWIHQKRSVGIGPEPAQPGFTLKGRSMASVLAQTEQWHQGQTRARRQSGGANMAGSNWAGLPVDNFLAGPVRIEQLTTSVQLQEEGNAQRNCVATYLQSCLAGRCGIFSLTVDGTRGLTIEVTANRTVVQVRGKYNRWMTTQEHAWIIQWLSQARLVLSKHVGVEWE</sequence>
<accession>A0ABS3QPI9</accession>
<protein>
    <submittedName>
        <fullName evidence="2">PcfJ domain-containing protein</fullName>
    </submittedName>
</protein>
<dbReference type="InterPro" id="IPR025586">
    <property type="entry name" value="PcfJ"/>
</dbReference>
<feature type="domain" description="J" evidence="1">
    <location>
        <begin position="48"/>
        <end position="142"/>
    </location>
</feature>
<evidence type="ECO:0000313" key="2">
    <source>
        <dbReference type="EMBL" id="MBO2013166.1"/>
    </source>
</evidence>
<proteinExistence type="predicted"/>
<gene>
    <name evidence="2" type="ORF">J4E00_29175</name>
</gene>
<evidence type="ECO:0000313" key="3">
    <source>
        <dbReference type="Proteomes" id="UP000664369"/>
    </source>
</evidence>
<evidence type="ECO:0000259" key="1">
    <source>
        <dbReference type="PROSITE" id="PS50076"/>
    </source>
</evidence>
<reference evidence="2 3" key="1">
    <citation type="submission" date="2021-03" db="EMBL/GenBank/DDBJ databases">
        <authorList>
            <person name="Kim M.K."/>
        </authorList>
    </citation>
    <scope>NUCLEOTIDE SEQUENCE [LARGE SCALE GENOMIC DNA]</scope>
    <source>
        <strain evidence="2 3">BT442</strain>
    </source>
</reference>
<dbReference type="InterPro" id="IPR001623">
    <property type="entry name" value="DnaJ_domain"/>
</dbReference>
<keyword evidence="3" id="KW-1185">Reference proteome</keyword>
<dbReference type="Pfam" id="PF14284">
    <property type="entry name" value="PcfJ"/>
    <property type="match status" value="1"/>
</dbReference>
<organism evidence="2 3">
    <name type="scientific">Hymenobacter negativus</name>
    <dbReference type="NCBI Taxonomy" id="2795026"/>
    <lineage>
        <taxon>Bacteria</taxon>
        <taxon>Pseudomonadati</taxon>
        <taxon>Bacteroidota</taxon>
        <taxon>Cytophagia</taxon>
        <taxon>Cytophagales</taxon>
        <taxon>Hymenobacteraceae</taxon>
        <taxon>Hymenobacter</taxon>
    </lineage>
</organism>